<dbReference type="EMBL" id="BGPR01007199">
    <property type="protein sequence ID" value="GBN25052.1"/>
    <property type="molecule type" value="Genomic_DNA"/>
</dbReference>
<organism evidence="1 2">
    <name type="scientific">Araneus ventricosus</name>
    <name type="common">Orbweaver spider</name>
    <name type="synonym">Epeira ventricosa</name>
    <dbReference type="NCBI Taxonomy" id="182803"/>
    <lineage>
        <taxon>Eukaryota</taxon>
        <taxon>Metazoa</taxon>
        <taxon>Ecdysozoa</taxon>
        <taxon>Arthropoda</taxon>
        <taxon>Chelicerata</taxon>
        <taxon>Arachnida</taxon>
        <taxon>Araneae</taxon>
        <taxon>Araneomorphae</taxon>
        <taxon>Entelegynae</taxon>
        <taxon>Araneoidea</taxon>
        <taxon>Araneidae</taxon>
        <taxon>Araneus</taxon>
    </lineage>
</organism>
<reference evidence="1 2" key="1">
    <citation type="journal article" date="2019" name="Sci. Rep.">
        <title>Orb-weaving spider Araneus ventricosus genome elucidates the spidroin gene catalogue.</title>
        <authorList>
            <person name="Kono N."/>
            <person name="Nakamura H."/>
            <person name="Ohtoshi R."/>
            <person name="Moran D.A.P."/>
            <person name="Shinohara A."/>
            <person name="Yoshida Y."/>
            <person name="Fujiwara M."/>
            <person name="Mori M."/>
            <person name="Tomita M."/>
            <person name="Arakawa K."/>
        </authorList>
    </citation>
    <scope>NUCLEOTIDE SEQUENCE [LARGE SCALE GENOMIC DNA]</scope>
</reference>
<accession>A0A4Y2MF14</accession>
<feature type="non-terminal residue" evidence="1">
    <location>
        <position position="1"/>
    </location>
</feature>
<protein>
    <submittedName>
        <fullName evidence="1">Uncharacterized protein</fullName>
    </submittedName>
</protein>
<comment type="caution">
    <text evidence="1">The sequence shown here is derived from an EMBL/GenBank/DDBJ whole genome shotgun (WGS) entry which is preliminary data.</text>
</comment>
<evidence type="ECO:0000313" key="1">
    <source>
        <dbReference type="EMBL" id="GBN25052.1"/>
    </source>
</evidence>
<evidence type="ECO:0000313" key="2">
    <source>
        <dbReference type="Proteomes" id="UP000499080"/>
    </source>
</evidence>
<keyword evidence="2" id="KW-1185">Reference proteome</keyword>
<gene>
    <name evidence="1" type="ORF">AVEN_65052_1</name>
</gene>
<name>A0A4Y2MF14_ARAVE</name>
<proteinExistence type="predicted"/>
<dbReference type="AlphaFoldDB" id="A0A4Y2MF14"/>
<dbReference type="Proteomes" id="UP000499080">
    <property type="component" value="Unassembled WGS sequence"/>
</dbReference>
<sequence>CVFFSLQKYEENIYEIEQKDLCFSIYRELQTHLDETWINITVFCMS</sequence>